<dbReference type="Proteomes" id="UP000360750">
    <property type="component" value="Unassembled WGS sequence"/>
</dbReference>
<accession>A0ABD7V0J4</accession>
<name>A0ABD7V0J4_9ACTN</name>
<evidence type="ECO:0000313" key="1">
    <source>
        <dbReference type="EMBL" id="VFA82697.1"/>
    </source>
</evidence>
<dbReference type="AlphaFoldDB" id="A0ABD7V0J4"/>
<sequence>MSHPLPLSYRMSLQYRLSDEYRTEKTTFGVTPADIDSIVRSWSSNAVAVHAIDVEPLSAAHGPSSRVARALNAAAGPAERALASVGTRLTDLSAALTRFRADAVSSDTKAATAFDALRDR</sequence>
<gene>
    <name evidence="1" type="ORF">NCTC8139_01183</name>
</gene>
<evidence type="ECO:0000313" key="2">
    <source>
        <dbReference type="Proteomes" id="UP000360750"/>
    </source>
</evidence>
<evidence type="ECO:0008006" key="3">
    <source>
        <dbReference type="Google" id="ProtNLM"/>
    </source>
</evidence>
<proteinExistence type="predicted"/>
<organism evidence="1 2">
    <name type="scientific">Gordonia paraffinivorans</name>
    <dbReference type="NCBI Taxonomy" id="175628"/>
    <lineage>
        <taxon>Bacteria</taxon>
        <taxon>Bacillati</taxon>
        <taxon>Actinomycetota</taxon>
        <taxon>Actinomycetes</taxon>
        <taxon>Mycobacteriales</taxon>
        <taxon>Gordoniaceae</taxon>
        <taxon>Gordonia</taxon>
    </lineage>
</organism>
<protein>
    <recommendedName>
        <fullName evidence="3">ESX-1 secretion-associated protein</fullName>
    </recommendedName>
</protein>
<reference evidence="1 2" key="1">
    <citation type="submission" date="2019-02" db="EMBL/GenBank/DDBJ databases">
        <authorList>
            <consortium name="Pathogen Informatics"/>
        </authorList>
    </citation>
    <scope>NUCLEOTIDE SEQUENCE [LARGE SCALE GENOMIC DNA]</scope>
    <source>
        <strain evidence="1 2">3012STDY6756503</strain>
    </source>
</reference>
<comment type="caution">
    <text evidence="1">The sequence shown here is derived from an EMBL/GenBank/DDBJ whole genome shotgun (WGS) entry which is preliminary data.</text>
</comment>
<dbReference type="EMBL" id="CAACYD010000005">
    <property type="protein sequence ID" value="VFA82697.1"/>
    <property type="molecule type" value="Genomic_DNA"/>
</dbReference>